<dbReference type="InterPro" id="IPR050595">
    <property type="entry name" value="Bact_response_regulator"/>
</dbReference>
<keyword evidence="1 3" id="KW-0597">Phosphoprotein</keyword>
<name>A0A7W7JYT6_9SPHN</name>
<feature type="modified residue" description="4-aspartylphosphate" evidence="3">
    <location>
        <position position="68"/>
    </location>
</feature>
<evidence type="ECO:0000256" key="1">
    <source>
        <dbReference type="ARBA" id="ARBA00022553"/>
    </source>
</evidence>
<evidence type="ECO:0000259" key="4">
    <source>
        <dbReference type="PROSITE" id="PS50110"/>
    </source>
</evidence>
<dbReference type="RefSeq" id="WP_184162994.1">
    <property type="nucleotide sequence ID" value="NZ_JACHLN010000001.1"/>
</dbReference>
<dbReference type="Gene3D" id="3.40.50.2300">
    <property type="match status" value="1"/>
</dbReference>
<evidence type="ECO:0000313" key="6">
    <source>
        <dbReference type="Proteomes" id="UP000575241"/>
    </source>
</evidence>
<accession>A0A7W7JYT6</accession>
<comment type="caution">
    <text evidence="5">The sequence shown here is derived from an EMBL/GenBank/DDBJ whole genome shotgun (WGS) entry which is preliminary data.</text>
</comment>
<keyword evidence="5" id="KW-0238">DNA-binding</keyword>
<keyword evidence="6" id="KW-1185">Reference proteome</keyword>
<evidence type="ECO:0000313" key="5">
    <source>
        <dbReference type="EMBL" id="MBB4837833.1"/>
    </source>
</evidence>
<evidence type="ECO:0000256" key="3">
    <source>
        <dbReference type="PROSITE-ProRule" id="PRU00169"/>
    </source>
</evidence>
<dbReference type="SMART" id="SM00448">
    <property type="entry name" value="REC"/>
    <property type="match status" value="1"/>
</dbReference>
<dbReference type="Pfam" id="PF00072">
    <property type="entry name" value="Response_reg"/>
    <property type="match status" value="1"/>
</dbReference>
<dbReference type="SUPFAM" id="SSF52172">
    <property type="entry name" value="CheY-like"/>
    <property type="match status" value="1"/>
</dbReference>
<dbReference type="GO" id="GO:0003677">
    <property type="term" value="F:DNA binding"/>
    <property type="evidence" value="ECO:0007669"/>
    <property type="project" value="UniProtKB-KW"/>
</dbReference>
<dbReference type="GO" id="GO:0000160">
    <property type="term" value="P:phosphorelay signal transduction system"/>
    <property type="evidence" value="ECO:0007669"/>
    <property type="project" value="UniProtKB-KW"/>
</dbReference>
<evidence type="ECO:0000256" key="2">
    <source>
        <dbReference type="ARBA" id="ARBA00023012"/>
    </source>
</evidence>
<dbReference type="InterPro" id="IPR001789">
    <property type="entry name" value="Sig_transdc_resp-reg_receiver"/>
</dbReference>
<organism evidence="5 6">
    <name type="scientific">Sphingomonas kyeonggiensis</name>
    <dbReference type="NCBI Taxonomy" id="1268553"/>
    <lineage>
        <taxon>Bacteria</taxon>
        <taxon>Pseudomonadati</taxon>
        <taxon>Pseudomonadota</taxon>
        <taxon>Alphaproteobacteria</taxon>
        <taxon>Sphingomonadales</taxon>
        <taxon>Sphingomonadaceae</taxon>
        <taxon>Sphingomonas</taxon>
    </lineage>
</organism>
<dbReference type="Proteomes" id="UP000575241">
    <property type="component" value="Unassembled WGS sequence"/>
</dbReference>
<dbReference type="InterPro" id="IPR011006">
    <property type="entry name" value="CheY-like_superfamily"/>
</dbReference>
<dbReference type="AlphaFoldDB" id="A0A7W7JYT6"/>
<protein>
    <submittedName>
        <fullName evidence="5">DNA-binding response OmpR family regulator</fullName>
    </submittedName>
</protein>
<dbReference type="PANTHER" id="PTHR44591:SF14">
    <property type="entry name" value="PROTEIN PILG"/>
    <property type="match status" value="1"/>
</dbReference>
<sequence length="182" mass="19895">MDEASAQEGIGNRRRATRTILAVDDSRTNLHVLAHRLGQLGYLVVLADSGTQALELISARGFDMVLVDRVMPEVSGLHVLQEIRGTRDTSDMPVIVVTGQDDPAGAVEALQAGADDYLAKPYSFEELAARIERTMTRSDRMEELKRSNLALDARIAARAIELGEARSELAAARAELDRLQRA</sequence>
<feature type="domain" description="Response regulatory" evidence="4">
    <location>
        <begin position="19"/>
        <end position="135"/>
    </location>
</feature>
<dbReference type="PANTHER" id="PTHR44591">
    <property type="entry name" value="STRESS RESPONSE REGULATOR PROTEIN 1"/>
    <property type="match status" value="1"/>
</dbReference>
<proteinExistence type="predicted"/>
<dbReference type="PROSITE" id="PS50110">
    <property type="entry name" value="RESPONSE_REGULATORY"/>
    <property type="match status" value="1"/>
</dbReference>
<keyword evidence="2" id="KW-0902">Two-component regulatory system</keyword>
<reference evidence="5 6" key="1">
    <citation type="submission" date="2020-08" db="EMBL/GenBank/DDBJ databases">
        <title>Functional genomics of gut bacteria from endangered species of beetles.</title>
        <authorList>
            <person name="Carlos-Shanley C."/>
        </authorList>
    </citation>
    <scope>NUCLEOTIDE SEQUENCE [LARGE SCALE GENOMIC DNA]</scope>
    <source>
        <strain evidence="5 6">S00224</strain>
    </source>
</reference>
<dbReference type="EMBL" id="JACHLN010000001">
    <property type="protein sequence ID" value="MBB4837833.1"/>
    <property type="molecule type" value="Genomic_DNA"/>
</dbReference>
<gene>
    <name evidence="5" type="ORF">HNP52_000884</name>
</gene>